<protein>
    <recommendedName>
        <fullName evidence="12">Phosphatidylglycerophosphate synthase</fullName>
    </recommendedName>
</protein>
<keyword evidence="9 14" id="KW-0472">Membrane</keyword>
<feature type="transmembrane region" description="Helical" evidence="14">
    <location>
        <begin position="142"/>
        <end position="161"/>
    </location>
</feature>
<keyword evidence="16" id="KW-1185">Reference proteome</keyword>
<feature type="transmembrane region" description="Helical" evidence="14">
    <location>
        <begin position="13"/>
        <end position="42"/>
    </location>
</feature>
<dbReference type="UniPathway" id="UPA00084">
    <property type="reaction ID" value="UER00503"/>
</dbReference>
<dbReference type="InterPro" id="IPR004570">
    <property type="entry name" value="Phosphatidylglycerol_P_synth"/>
</dbReference>
<dbReference type="InterPro" id="IPR048254">
    <property type="entry name" value="CDP_ALCOHOL_P_TRANSF_CS"/>
</dbReference>
<dbReference type="GO" id="GO:0008444">
    <property type="term" value="F:CDP-diacylglycerol-glycerol-3-phosphate 3-phosphatidyltransferase activity"/>
    <property type="evidence" value="ECO:0007669"/>
    <property type="project" value="InterPro"/>
</dbReference>
<dbReference type="GO" id="GO:0006655">
    <property type="term" value="P:phosphatidylglycerol biosynthetic process"/>
    <property type="evidence" value="ECO:0007669"/>
    <property type="project" value="UniProtKB-UniPathway"/>
</dbReference>
<feature type="transmembrane region" description="Helical" evidence="14">
    <location>
        <begin position="86"/>
        <end position="105"/>
    </location>
</feature>
<evidence type="ECO:0000256" key="4">
    <source>
        <dbReference type="ARBA" id="ARBA00022516"/>
    </source>
</evidence>
<dbReference type="InterPro" id="IPR000462">
    <property type="entry name" value="CDP-OH_P_trans"/>
</dbReference>
<comment type="similarity">
    <text evidence="3 13">Belongs to the CDP-alcohol phosphatidyltransferase class-I family.</text>
</comment>
<keyword evidence="11" id="KW-1208">Phospholipid metabolism</keyword>
<dbReference type="InterPro" id="IPR050324">
    <property type="entry name" value="CDP-alcohol_PTase-I"/>
</dbReference>
<dbReference type="AlphaFoldDB" id="A0A833M8V4"/>
<evidence type="ECO:0000313" key="16">
    <source>
        <dbReference type="Proteomes" id="UP000465601"/>
    </source>
</evidence>
<evidence type="ECO:0000256" key="13">
    <source>
        <dbReference type="RuleBase" id="RU003750"/>
    </source>
</evidence>
<keyword evidence="6 14" id="KW-0812">Transmembrane</keyword>
<keyword evidence="10" id="KW-0594">Phospholipid biosynthesis</keyword>
<keyword evidence="4" id="KW-0444">Lipid biosynthesis</keyword>
<dbReference type="GO" id="GO:0016020">
    <property type="term" value="C:membrane"/>
    <property type="evidence" value="ECO:0007669"/>
    <property type="project" value="UniProtKB-SubCell"/>
</dbReference>
<dbReference type="InterPro" id="IPR043130">
    <property type="entry name" value="CDP-OH_PTrfase_TM_dom"/>
</dbReference>
<evidence type="ECO:0000256" key="9">
    <source>
        <dbReference type="ARBA" id="ARBA00023136"/>
    </source>
</evidence>
<dbReference type="EMBL" id="WBZB01000057">
    <property type="protein sequence ID" value="KAB3525745.1"/>
    <property type="molecule type" value="Genomic_DNA"/>
</dbReference>
<gene>
    <name evidence="15" type="ORF">F8153_14680</name>
</gene>
<evidence type="ECO:0000256" key="6">
    <source>
        <dbReference type="ARBA" id="ARBA00022692"/>
    </source>
</evidence>
<dbReference type="Pfam" id="PF01066">
    <property type="entry name" value="CDP-OH_P_transf"/>
    <property type="match status" value="1"/>
</dbReference>
<evidence type="ECO:0000256" key="3">
    <source>
        <dbReference type="ARBA" id="ARBA00010441"/>
    </source>
</evidence>
<comment type="function">
    <text evidence="1">This protein catalyzes the committed step to the synthesis of the acidic phospholipids.</text>
</comment>
<feature type="transmembrane region" description="Helical" evidence="14">
    <location>
        <begin position="117"/>
        <end position="136"/>
    </location>
</feature>
<evidence type="ECO:0000256" key="2">
    <source>
        <dbReference type="ARBA" id="ARBA00004141"/>
    </source>
</evidence>
<evidence type="ECO:0000313" key="15">
    <source>
        <dbReference type="EMBL" id="KAB3525745.1"/>
    </source>
</evidence>
<proteinExistence type="inferred from homology"/>
<keyword evidence="8" id="KW-0443">Lipid metabolism</keyword>
<keyword evidence="5 13" id="KW-0808">Transferase</keyword>
<keyword evidence="7 14" id="KW-1133">Transmembrane helix</keyword>
<accession>A0A833M8V4</accession>
<evidence type="ECO:0000256" key="8">
    <source>
        <dbReference type="ARBA" id="ARBA00023098"/>
    </source>
</evidence>
<dbReference type="Proteomes" id="UP000465601">
    <property type="component" value="Unassembled WGS sequence"/>
</dbReference>
<evidence type="ECO:0000256" key="10">
    <source>
        <dbReference type="ARBA" id="ARBA00023209"/>
    </source>
</evidence>
<dbReference type="PANTHER" id="PTHR14269">
    <property type="entry name" value="CDP-DIACYLGLYCEROL--GLYCEROL-3-PHOSPHATE 3-PHOSPHATIDYLTRANSFERASE-RELATED"/>
    <property type="match status" value="1"/>
</dbReference>
<evidence type="ECO:0000256" key="11">
    <source>
        <dbReference type="ARBA" id="ARBA00023264"/>
    </source>
</evidence>
<name>A0A833M8V4_9FIRM</name>
<organism evidence="15 16">
    <name type="scientific">Alkaliphilus serpentinus</name>
    <dbReference type="NCBI Taxonomy" id="1482731"/>
    <lineage>
        <taxon>Bacteria</taxon>
        <taxon>Bacillati</taxon>
        <taxon>Bacillota</taxon>
        <taxon>Clostridia</taxon>
        <taxon>Peptostreptococcales</taxon>
        <taxon>Natronincolaceae</taxon>
        <taxon>Alkaliphilus</taxon>
    </lineage>
</organism>
<evidence type="ECO:0000256" key="5">
    <source>
        <dbReference type="ARBA" id="ARBA00022679"/>
    </source>
</evidence>
<dbReference type="Gene3D" id="1.20.120.1760">
    <property type="match status" value="1"/>
</dbReference>
<comment type="subcellular location">
    <subcellularLocation>
        <location evidence="2">Membrane</location>
        <topology evidence="2">Multi-pass membrane protein</topology>
    </subcellularLocation>
</comment>
<dbReference type="PROSITE" id="PS00379">
    <property type="entry name" value="CDP_ALCOHOL_P_TRANSF"/>
    <property type="match status" value="1"/>
</dbReference>
<comment type="caution">
    <text evidence="15">The sequence shown here is derived from an EMBL/GenBank/DDBJ whole genome shotgun (WGS) entry which is preliminary data.</text>
</comment>
<evidence type="ECO:0000256" key="7">
    <source>
        <dbReference type="ARBA" id="ARBA00022989"/>
    </source>
</evidence>
<dbReference type="PANTHER" id="PTHR14269:SF11">
    <property type="entry name" value="CDP-DIACYLGLYCEROL--GLYCEROL-3-PHOSPHATE 3-PHOSPHATIDYLTRANSFERASE"/>
    <property type="match status" value="1"/>
</dbReference>
<feature type="transmembrane region" description="Helical" evidence="14">
    <location>
        <begin position="63"/>
        <end position="80"/>
    </location>
</feature>
<sequence length="176" mass="19485">MKAIPNYITTSRILLSIVLLIVKPLSLSFYLIYLACGFSDVIDGYIARKLGGTSKFGAKLDSIADLIMLTVLLILLYPIINPSRGNILWIISVASIRLLSILVALMKYKTFVILHTYGNKITGLTLFIVPLLIPYIDTGTLVNITLLIATISAFEELIIQITSKKLQLNRPSIFKA</sequence>
<evidence type="ECO:0000256" key="12">
    <source>
        <dbReference type="ARBA" id="ARBA00033018"/>
    </source>
</evidence>
<evidence type="ECO:0000256" key="1">
    <source>
        <dbReference type="ARBA" id="ARBA00003973"/>
    </source>
</evidence>
<evidence type="ECO:0000256" key="14">
    <source>
        <dbReference type="SAM" id="Phobius"/>
    </source>
</evidence>
<dbReference type="PIRSF" id="PIRSF000847">
    <property type="entry name" value="Phos_ph_gly_syn"/>
    <property type="match status" value="1"/>
</dbReference>
<dbReference type="OrthoDB" id="9796672at2"/>
<reference evidence="15 16" key="1">
    <citation type="submission" date="2019-10" db="EMBL/GenBank/DDBJ databases">
        <title>Alkaliphilus serpentinus sp. nov. and Alkaliphilus pronyensis sp. nov., two novel anaerobic alkaliphilic species isolated from the serpentinized-hosted hydrothermal field of the Prony Bay (New Caledonia).</title>
        <authorList>
            <person name="Postec A."/>
        </authorList>
    </citation>
    <scope>NUCLEOTIDE SEQUENCE [LARGE SCALE GENOMIC DNA]</scope>
    <source>
        <strain evidence="15 16">LacT</strain>
    </source>
</reference>